<evidence type="ECO:0000313" key="3">
    <source>
        <dbReference type="Proteomes" id="UP000016932"/>
    </source>
</evidence>
<feature type="region of interest" description="Disordered" evidence="1">
    <location>
        <begin position="1"/>
        <end position="29"/>
    </location>
</feature>
<evidence type="ECO:0000313" key="2">
    <source>
        <dbReference type="EMBL" id="EME88901.1"/>
    </source>
</evidence>
<feature type="compositionally biased region" description="Basic residues" evidence="1">
    <location>
        <begin position="174"/>
        <end position="183"/>
    </location>
</feature>
<dbReference type="GeneID" id="19341188"/>
<feature type="compositionally biased region" description="Polar residues" evidence="1">
    <location>
        <begin position="239"/>
        <end position="263"/>
    </location>
</feature>
<sequence length="479" mass="52071">INNGSMSTPSSPKHNRNERHLQRQRGAGARNLTTSFGFVLGLPLDLPAQQVVDQSPAIEPPTKRRKVCRENGRENDYVVDHTQVLAAKEESVRELQSKATSRSRRRFNALLEEKDKLPEVQPDESFVETRPVAKKRGRPKRACARDEFTVTDPVAIAPGLPAAVADIEDPPAPLKKKRGRPRKIASLSPNEEPLATRDQVAKTTNLPVKKRGRPRKLVATTADDAALDQTSASAKSEEPTANYSSTVPPLSQELQGEQPSKSAATGRLTARPRRQAATSAMSKMLEVFIEEELPVDSKRREPTAESIKKRQRRIAPSARASNQLKIPGSSCKIHERTVGAETGFKDSERAWQGNAASPRKPLGATEVNAVTKEMRSPEALGEECGPKHRHRKEVVRAAGKENGYGIAESRHIEPMDHLKIAAASSVTDSKRGAAASDQDVAQVSGAGDEPGLDAAGSQQRNLHSDLRRRPASLASGIQA</sequence>
<feature type="compositionally biased region" description="Polar residues" evidence="1">
    <location>
        <begin position="1"/>
        <end position="12"/>
    </location>
</feature>
<name>N1QAJ4_PSEFD</name>
<feature type="region of interest" description="Disordered" evidence="1">
    <location>
        <begin position="423"/>
        <end position="479"/>
    </location>
</feature>
<dbReference type="VEuPathDB" id="FungiDB:MYCFIDRAFT_76287"/>
<dbReference type="AlphaFoldDB" id="N1QAJ4"/>
<dbReference type="eggNOG" id="ENOG502T7IP">
    <property type="taxonomic scope" value="Eukaryota"/>
</dbReference>
<gene>
    <name evidence="2" type="ORF">MYCFIDRAFT_76287</name>
</gene>
<feature type="region of interest" description="Disordered" evidence="1">
    <location>
        <begin position="165"/>
        <end position="279"/>
    </location>
</feature>
<dbReference type="Proteomes" id="UP000016932">
    <property type="component" value="Unassembled WGS sequence"/>
</dbReference>
<dbReference type="HOGENOM" id="CLU_570590_0_0_1"/>
<feature type="non-terminal residue" evidence="2">
    <location>
        <position position="1"/>
    </location>
</feature>
<feature type="compositionally biased region" description="Basic and acidic residues" evidence="1">
    <location>
        <begin position="297"/>
        <end position="308"/>
    </location>
</feature>
<reference evidence="2 3" key="1">
    <citation type="journal article" date="2012" name="PLoS Pathog.">
        <title>Diverse lifestyles and strategies of plant pathogenesis encoded in the genomes of eighteen Dothideomycetes fungi.</title>
        <authorList>
            <person name="Ohm R.A."/>
            <person name="Feau N."/>
            <person name="Henrissat B."/>
            <person name="Schoch C.L."/>
            <person name="Horwitz B.A."/>
            <person name="Barry K.W."/>
            <person name="Condon B.J."/>
            <person name="Copeland A.C."/>
            <person name="Dhillon B."/>
            <person name="Glaser F."/>
            <person name="Hesse C.N."/>
            <person name="Kosti I."/>
            <person name="LaButti K."/>
            <person name="Lindquist E.A."/>
            <person name="Lucas S."/>
            <person name="Salamov A.A."/>
            <person name="Bradshaw R.E."/>
            <person name="Ciuffetti L."/>
            <person name="Hamelin R.C."/>
            <person name="Kema G.H.J."/>
            <person name="Lawrence C."/>
            <person name="Scott J.A."/>
            <person name="Spatafora J.W."/>
            <person name="Turgeon B.G."/>
            <person name="de Wit P.J.G.M."/>
            <person name="Zhong S."/>
            <person name="Goodwin S.B."/>
            <person name="Grigoriev I.V."/>
        </authorList>
    </citation>
    <scope>NUCLEOTIDE SEQUENCE [LARGE SCALE GENOMIC DNA]</scope>
    <source>
        <strain evidence="2 3">CIRAD86</strain>
    </source>
</reference>
<protein>
    <submittedName>
        <fullName evidence="2">Uncharacterized protein</fullName>
    </submittedName>
</protein>
<feature type="compositionally biased region" description="Low complexity" evidence="1">
    <location>
        <begin position="219"/>
        <end position="234"/>
    </location>
</feature>
<dbReference type="OrthoDB" id="3917769at2759"/>
<organism evidence="2 3">
    <name type="scientific">Pseudocercospora fijiensis (strain CIRAD86)</name>
    <name type="common">Black leaf streak disease fungus</name>
    <name type="synonym">Mycosphaerella fijiensis</name>
    <dbReference type="NCBI Taxonomy" id="383855"/>
    <lineage>
        <taxon>Eukaryota</taxon>
        <taxon>Fungi</taxon>
        <taxon>Dikarya</taxon>
        <taxon>Ascomycota</taxon>
        <taxon>Pezizomycotina</taxon>
        <taxon>Dothideomycetes</taxon>
        <taxon>Dothideomycetidae</taxon>
        <taxon>Mycosphaerellales</taxon>
        <taxon>Mycosphaerellaceae</taxon>
        <taxon>Pseudocercospora</taxon>
    </lineage>
</organism>
<dbReference type="EMBL" id="KB446555">
    <property type="protein sequence ID" value="EME88901.1"/>
    <property type="molecule type" value="Genomic_DNA"/>
</dbReference>
<accession>N1QAJ4</accession>
<dbReference type="GO" id="GO:0003677">
    <property type="term" value="F:DNA binding"/>
    <property type="evidence" value="ECO:0007669"/>
    <property type="project" value="InterPro"/>
</dbReference>
<feature type="region of interest" description="Disordered" evidence="1">
    <location>
        <begin position="297"/>
        <end position="325"/>
    </location>
</feature>
<evidence type="ECO:0000256" key="1">
    <source>
        <dbReference type="SAM" id="MobiDB-lite"/>
    </source>
</evidence>
<proteinExistence type="predicted"/>
<dbReference type="KEGG" id="pfj:MYCFIDRAFT_76287"/>
<keyword evidence="3" id="KW-1185">Reference proteome</keyword>
<dbReference type="SMART" id="SM00384">
    <property type="entry name" value="AT_hook"/>
    <property type="match status" value="3"/>
</dbReference>
<dbReference type="RefSeq" id="XP_007920444.1">
    <property type="nucleotide sequence ID" value="XM_007922253.1"/>
</dbReference>
<dbReference type="InterPro" id="IPR017956">
    <property type="entry name" value="AT_hook_DNA-bd_motif"/>
</dbReference>